<comment type="caution">
    <text evidence="1">The sequence shown here is derived from an EMBL/GenBank/DDBJ whole genome shotgun (WGS) entry which is preliminary data.</text>
</comment>
<name>A0ABP0MZW1_9DINO</name>
<sequence>MLPTEPPLAVHSMLFTEPPLVVHREAATEKAVTKASRQHDFIFCANIVGTLGNAIQALQAFLIIADRLQARGWRVLVLLPAVGLHEYDREPLPEYANGTGWEELFDLTPLKKILDIEEVTDTVAERRRVTCWEESCEISVWSMAQVRVQDLREVQVPHVWMGPGKEEWMFSQLYDNLESLAGSTYAAPIRVFWQMQRFSPTRCAPFVYPEAAQRISEHLQPKLVASEPCAFVYVSHILRRDGLWPLQSASGWFTQPIQAAIGRVAVAIGELLEEQQISCANFYVKLLGLSGQDFVELVEQGAREGKVGFVAKRLKKRNCKLCMAGNMEILQRASYAPLLVAEPDTFWPDLPASRLLAQEKPVAYLYGEVLSKRRWDAELEKYVEPVPNITLRRLNCSTPQVYRGHCLDEPQEGSYECWPDS</sequence>
<protein>
    <submittedName>
        <fullName evidence="1">Uncharacterized protein</fullName>
    </submittedName>
</protein>
<proteinExistence type="predicted"/>
<accession>A0ABP0MZW1</accession>
<reference evidence="1 2" key="1">
    <citation type="submission" date="2024-02" db="EMBL/GenBank/DDBJ databases">
        <authorList>
            <person name="Chen Y."/>
            <person name="Shah S."/>
            <person name="Dougan E. K."/>
            <person name="Thang M."/>
            <person name="Chan C."/>
        </authorList>
    </citation>
    <scope>NUCLEOTIDE SEQUENCE [LARGE SCALE GENOMIC DNA]</scope>
</reference>
<organism evidence="1 2">
    <name type="scientific">Durusdinium trenchii</name>
    <dbReference type="NCBI Taxonomy" id="1381693"/>
    <lineage>
        <taxon>Eukaryota</taxon>
        <taxon>Sar</taxon>
        <taxon>Alveolata</taxon>
        <taxon>Dinophyceae</taxon>
        <taxon>Suessiales</taxon>
        <taxon>Symbiodiniaceae</taxon>
        <taxon>Durusdinium</taxon>
    </lineage>
</organism>
<dbReference type="EMBL" id="CAXAMN010020890">
    <property type="protein sequence ID" value="CAK9056738.1"/>
    <property type="molecule type" value="Genomic_DNA"/>
</dbReference>
<gene>
    <name evidence="1" type="ORF">CCMP2556_LOCUS28066</name>
</gene>
<keyword evidence="2" id="KW-1185">Reference proteome</keyword>
<dbReference type="Proteomes" id="UP001642484">
    <property type="component" value="Unassembled WGS sequence"/>
</dbReference>
<evidence type="ECO:0000313" key="2">
    <source>
        <dbReference type="Proteomes" id="UP001642484"/>
    </source>
</evidence>
<evidence type="ECO:0000313" key="1">
    <source>
        <dbReference type="EMBL" id="CAK9056738.1"/>
    </source>
</evidence>